<dbReference type="FunFam" id="3.40.50.980:FF:000001">
    <property type="entry name" value="Non-ribosomal peptide synthetase"/>
    <property type="match status" value="2"/>
</dbReference>
<dbReference type="Gene3D" id="3.30.559.10">
    <property type="entry name" value="Chloramphenicol acetyltransferase-like domain"/>
    <property type="match status" value="2"/>
</dbReference>
<dbReference type="Gene3D" id="2.30.38.10">
    <property type="entry name" value="Luciferase, Domain 3"/>
    <property type="match status" value="2"/>
</dbReference>
<reference evidence="6" key="1">
    <citation type="submission" date="2020-10" db="EMBL/GenBank/DDBJ databases">
        <title>Genomic Encyclopedia of Type Strains, Phase IV (KMG-IV): sequencing the most valuable type-strain genomes for metagenomic binning, comparative biology and taxonomic classification.</title>
        <authorList>
            <person name="Goeker M."/>
        </authorList>
    </citation>
    <scope>NUCLEOTIDE SEQUENCE</scope>
    <source>
        <strain evidence="6">DSM 13886</strain>
    </source>
</reference>
<dbReference type="PANTHER" id="PTHR45527">
    <property type="entry name" value="NONRIBOSOMAL PEPTIDE SYNTHETASE"/>
    <property type="match status" value="1"/>
</dbReference>
<dbReference type="InterPro" id="IPR029058">
    <property type="entry name" value="AB_hydrolase_fold"/>
</dbReference>
<dbReference type="RefSeq" id="WP_192600430.1">
    <property type="nucleotide sequence ID" value="NZ_JADBEL010000037.1"/>
</dbReference>
<dbReference type="InterPro" id="IPR045851">
    <property type="entry name" value="AMP-bd_C_sf"/>
</dbReference>
<dbReference type="NCBIfam" id="TIGR01733">
    <property type="entry name" value="AA-adenyl-dom"/>
    <property type="match status" value="2"/>
</dbReference>
<dbReference type="NCBIfam" id="NF003417">
    <property type="entry name" value="PRK04813.1"/>
    <property type="match status" value="2"/>
</dbReference>
<evidence type="ECO:0000256" key="4">
    <source>
        <dbReference type="ARBA" id="ARBA00022553"/>
    </source>
</evidence>
<dbReference type="InterPro" id="IPR000873">
    <property type="entry name" value="AMP-dep_synth/lig_dom"/>
</dbReference>
<dbReference type="InterPro" id="IPR025110">
    <property type="entry name" value="AMP-bd_C"/>
</dbReference>
<comment type="cofactor">
    <cofactor evidence="1">
        <name>pantetheine 4'-phosphate</name>
        <dbReference type="ChEBI" id="CHEBI:47942"/>
    </cofactor>
</comment>
<dbReference type="InterPro" id="IPR001242">
    <property type="entry name" value="Condensation_dom"/>
</dbReference>
<dbReference type="Pfam" id="PF13193">
    <property type="entry name" value="AMP-binding_C"/>
    <property type="match status" value="2"/>
</dbReference>
<dbReference type="Pfam" id="PF00550">
    <property type="entry name" value="PP-binding"/>
    <property type="match status" value="2"/>
</dbReference>
<protein>
    <submittedName>
        <fullName evidence="6">Amino acid adenylation domain-containing protein</fullName>
    </submittedName>
</protein>
<evidence type="ECO:0000313" key="7">
    <source>
        <dbReference type="Proteomes" id="UP000658225"/>
    </source>
</evidence>
<comment type="similarity">
    <text evidence="2">Belongs to the ATP-dependent AMP-binding enzyme family.</text>
</comment>
<accession>A0A927RGT9</accession>
<dbReference type="GO" id="GO:0008610">
    <property type="term" value="P:lipid biosynthetic process"/>
    <property type="evidence" value="ECO:0007669"/>
    <property type="project" value="UniProtKB-ARBA"/>
</dbReference>
<dbReference type="GO" id="GO:0031177">
    <property type="term" value="F:phosphopantetheine binding"/>
    <property type="evidence" value="ECO:0007669"/>
    <property type="project" value="TreeGrafter"/>
</dbReference>
<dbReference type="InterPro" id="IPR010071">
    <property type="entry name" value="AA_adenyl_dom"/>
</dbReference>
<dbReference type="CDD" id="cd05930">
    <property type="entry name" value="A_NRPS"/>
    <property type="match status" value="1"/>
</dbReference>
<evidence type="ECO:0000256" key="3">
    <source>
        <dbReference type="ARBA" id="ARBA00022450"/>
    </source>
</evidence>
<dbReference type="FunFam" id="3.40.50.980:FF:000002">
    <property type="entry name" value="Enterobactin synthetase component F"/>
    <property type="match status" value="1"/>
</dbReference>
<dbReference type="Gene3D" id="3.40.50.1820">
    <property type="entry name" value="alpha/beta hydrolase"/>
    <property type="match status" value="1"/>
</dbReference>
<dbReference type="Pfam" id="PF00975">
    <property type="entry name" value="Thioesterase"/>
    <property type="match status" value="1"/>
</dbReference>
<dbReference type="SUPFAM" id="SSF56801">
    <property type="entry name" value="Acetyl-CoA synthetase-like"/>
    <property type="match status" value="2"/>
</dbReference>
<dbReference type="PROSITE" id="PS50075">
    <property type="entry name" value="CARRIER"/>
    <property type="match status" value="2"/>
</dbReference>
<evidence type="ECO:0000313" key="6">
    <source>
        <dbReference type="EMBL" id="MBE1556817.1"/>
    </source>
</evidence>
<evidence type="ECO:0000259" key="5">
    <source>
        <dbReference type="PROSITE" id="PS50075"/>
    </source>
</evidence>
<feature type="domain" description="Carrier" evidence="5">
    <location>
        <begin position="986"/>
        <end position="1060"/>
    </location>
</feature>
<dbReference type="InterPro" id="IPR020845">
    <property type="entry name" value="AMP-binding_CS"/>
</dbReference>
<feature type="domain" description="Carrier" evidence="5">
    <location>
        <begin position="2046"/>
        <end position="2121"/>
    </location>
</feature>
<keyword evidence="3" id="KW-0596">Phosphopantetheine</keyword>
<dbReference type="GO" id="GO:0003824">
    <property type="term" value="F:catalytic activity"/>
    <property type="evidence" value="ECO:0007669"/>
    <property type="project" value="InterPro"/>
</dbReference>
<dbReference type="PROSITE" id="PS00455">
    <property type="entry name" value="AMP_BINDING"/>
    <property type="match status" value="2"/>
</dbReference>
<dbReference type="GO" id="GO:0043041">
    <property type="term" value="P:amino acid activation for nonribosomal peptide biosynthetic process"/>
    <property type="evidence" value="ECO:0007669"/>
    <property type="project" value="TreeGrafter"/>
</dbReference>
<dbReference type="SUPFAM" id="SSF53474">
    <property type="entry name" value="alpha/beta-Hydrolases"/>
    <property type="match status" value="1"/>
</dbReference>
<evidence type="ECO:0000256" key="2">
    <source>
        <dbReference type="ARBA" id="ARBA00006432"/>
    </source>
</evidence>
<dbReference type="SUPFAM" id="SSF47336">
    <property type="entry name" value="ACP-like"/>
    <property type="match status" value="2"/>
</dbReference>
<dbReference type="InterPro" id="IPR036736">
    <property type="entry name" value="ACP-like_sf"/>
</dbReference>
<organism evidence="6 7">
    <name type="scientific">Sporosarcina limicola</name>
    <dbReference type="NCBI Taxonomy" id="34101"/>
    <lineage>
        <taxon>Bacteria</taxon>
        <taxon>Bacillati</taxon>
        <taxon>Bacillota</taxon>
        <taxon>Bacilli</taxon>
        <taxon>Bacillales</taxon>
        <taxon>Caryophanaceae</taxon>
        <taxon>Sporosarcina</taxon>
    </lineage>
</organism>
<dbReference type="FunFam" id="3.30.300.30:FF:000010">
    <property type="entry name" value="Enterobactin synthetase component F"/>
    <property type="match status" value="1"/>
</dbReference>
<dbReference type="CDD" id="cd19531">
    <property type="entry name" value="LCL_NRPS-like"/>
    <property type="match status" value="1"/>
</dbReference>
<dbReference type="Proteomes" id="UP000658225">
    <property type="component" value="Unassembled WGS sequence"/>
</dbReference>
<dbReference type="Gene3D" id="3.30.559.30">
    <property type="entry name" value="Nonribosomal peptide synthetase, condensation domain"/>
    <property type="match status" value="2"/>
</dbReference>
<dbReference type="Gene3D" id="3.40.50.980">
    <property type="match status" value="4"/>
</dbReference>
<dbReference type="Gene3D" id="1.10.1200.10">
    <property type="entry name" value="ACP-like"/>
    <property type="match status" value="2"/>
</dbReference>
<dbReference type="InterPro" id="IPR023213">
    <property type="entry name" value="CAT-like_dom_sf"/>
</dbReference>
<keyword evidence="7" id="KW-1185">Reference proteome</keyword>
<dbReference type="FunFam" id="3.40.50.12780:FF:000012">
    <property type="entry name" value="Non-ribosomal peptide synthetase"/>
    <property type="match status" value="2"/>
</dbReference>
<dbReference type="InterPro" id="IPR001031">
    <property type="entry name" value="Thioesterase"/>
</dbReference>
<dbReference type="GO" id="GO:0005829">
    <property type="term" value="C:cytosol"/>
    <property type="evidence" value="ECO:0007669"/>
    <property type="project" value="TreeGrafter"/>
</dbReference>
<dbReference type="Pfam" id="PF00668">
    <property type="entry name" value="Condensation"/>
    <property type="match status" value="2"/>
</dbReference>
<gene>
    <name evidence="6" type="ORF">H4683_003943</name>
</gene>
<evidence type="ECO:0000256" key="1">
    <source>
        <dbReference type="ARBA" id="ARBA00001957"/>
    </source>
</evidence>
<dbReference type="Pfam" id="PF00501">
    <property type="entry name" value="AMP-binding"/>
    <property type="match status" value="2"/>
</dbReference>
<dbReference type="Gene3D" id="3.30.300.30">
    <property type="match status" value="2"/>
</dbReference>
<dbReference type="PANTHER" id="PTHR45527:SF14">
    <property type="entry name" value="PLIPASTATIN SYNTHASE SUBUNIT B"/>
    <property type="match status" value="1"/>
</dbReference>
<sequence length="2398" mass="276159">MSKEKILNFEEEENFNEYYVFPASFAQKRYYFLDKLLTDSSVYNIPLFLSLNGELNIPALEKTIFALINKHEALRTHFTINQNELVQVIKPKFKSVLTIKKFQNQSQANKLMGKEAKKPFDLNKGPLFRVTLLTDSYMDHFLLINMHHIISDGWSVDIMFKEFLSIYQSFLDCSTSNLTEPPFQYADYSMWQEEQFQKGILQHQLLYWKEKLNGDLPVLQMPSERPRPKVVSNRGAYYEFTLPEFFSKEISQICKVENCTLFIGMLTTFNVLISRYTHQEDIVVGTPIANRNRSEFEKTVGLFANTLAIRTDLSANPTFKELLNRVREVTLEAYDNQDIPFEKIVEELNPNRSTSHTPIFQTMFLLNNKQEMDWELPGLEIKPVKFGTDTAKFELTLDMETTTEGLKGVLEYQTDLFDKETIINMVDHFKILLTDIVQNPEKPIRELQILTKLEKEKLVTCSTKNPIEPLCSHELFEIQAKQYPSSIAVTFEDDSITYKELNRKANQLAQYLQRKGVGPEVLVGLCVERSIDLVVGVLGILKAGGAYVPIDPSNPNARLEYIIQDAGINLLVTQSHLENKFLNYDIQSISLDKIKSAIKQESMENPISLVQPDNLAYVIYTSGSTGNPKGTLIPHKNIPRLFSSTYDWYRFDNNDTWTLFHSYAFDFSVWEIWGALLYGGRLVIVPYWVSRDTEKFYDLLIQEKVTILNQTPSAFYQLMKVDKQRLLTTNVLNLRYVIFGGETLNYKSLLPWFDKHAEQKPLLVNMYGITETTVHVTYRPINLSILENEIRNVIGVPIPDLHVFVLDYYKQPMPSGLQGEIYIGGAGLARGYLNQPELTSDRFIDNPFSQEPRKLYRTGDLGKILSNGEIEYCGRIDNQVKVRGFRIELGEIEAKLSLHPGVREAIVIAKEDIQHNTRLIAYIVSSDTTTSKELRRFLSELLPEHMVPSQFINIEAFPLTNNGKVDINYLPSSINESNELKDVYIGPENEIEENIISIWSNVLDRKFIGINDNYFELGGDSIKSIIVLSSLKEYGFNLEMQDLFLYQTIRELALHVRKKDDSPIQLTKGIPLVSENDLKRIPDNIEDIYPLTKLQEGMLYHSEVSNSALLYHNISSLKISAPYAENKWVRAIDKLFSRHPILRTSFDFTYFSEPMQIVHKKVEAPIIFTDITHLSEDEQKAEMERVFEIEKATPFNWAEAPLLRIKVQKISESCIQMLIIEHHAILDGWSVASLHTELFSLYQAEISGNLQIVNNKPKALFKDYVELERKAVQDLIQKDFWMDKLFDMTLNKIPRWNLGKSKSEMNILEVNIPKELSDGIRSMATNSKVHVKSVLLAAHFKVLSMLSSSKDIVSGVVYNGRVEEIDGEKVLGLFLNTLPMRQHISEGTWLDLIKTTAQEEQTLLKYRRYPMSQIQLDIGSAELFETFFNFTNFHIYRSIEDLKDIDVFEESGISSTNFPFGVEFGQDLFTMDIVMSLRWDQSEFNEEQIDLIGQYYLNVLNSIVDNPQQKTDSMYFLTEQEHNKIVDWNDTKKHYNEVHILHKIIETQVKKSPSNLALKFENEKLTYVEMNNKSNFFAEILIKQGVQPGDYVGVCLERSINMVISLLGILKAGAAYVPIDPESPRGRVRDLIANSGISILITSQKFKEQVSDCIINIQWVEELDKTLINEFINNPNVQMSQRNVAYMIYTSGSTGKPKGVMVSHQAICNRLLWKQDYFKLRVEDKVLQKTPYTFDVSVWEFFWPLITGACLVIAKPDGHRDSHYLLNLIQNEQISTIHFVPSMLQEVLEEDIGKCKSLKRVLCSGESLPFDLQQRFFEKSSSDLFNLYGPTEAAVDVSYWKCERDGTKTVVPIGKPISNIQLYILNSQRKPVPIGAIGELYIGGIGLAEGYHQLPELTKEKFIPSPLSNKSQEILYQTGDLVRYSSDGSIEYRGRMDSQVKIRGVRVELEEIETVITTHPSVRECTVLYTDNGKGFDFINVYLVANKNKEIDIREVTEYVKHTLPEYMLPLNWSILESMPLTTSGKVNRIELSLLENEVNRVENIPPRDLIEWKLIKIWQEMFNGQNLGIKDSFFSVGGHSLLALRMMAIVKKEFSKQISLSMILQNDTIEKMAIVIRDEYESNSKTALVKIQSGKLENKIPLFLVHPVGGNILCYKPLADALGNSYTIYGIQSPAREIGIDELKSIEEKTDFYIKEIKKIQPKGPYCIAGWSFGGVVAYEIARKLTVNGNQIKLLAMMDSYLMKFTKTQIEDEDFYINAFVNDLLYSLDSERREELLNTIKLSRETENRLDLILRLLVDRKIFPETDFEQFVKYYNMFKSNLYVLSKYKPLDYNGPILYFRALNTYEEHKKVPNEWGNLTLNLNLHDIKTDHYNLIQPPHSDYIAEKIKLLLQNNDR</sequence>
<dbReference type="SUPFAM" id="SSF52777">
    <property type="entry name" value="CoA-dependent acyltransferases"/>
    <property type="match status" value="4"/>
</dbReference>
<dbReference type="CDD" id="cd17643">
    <property type="entry name" value="A_NRPS_Cytc1-like"/>
    <property type="match status" value="1"/>
</dbReference>
<dbReference type="GO" id="GO:0044550">
    <property type="term" value="P:secondary metabolite biosynthetic process"/>
    <property type="evidence" value="ECO:0007669"/>
    <property type="project" value="UniProtKB-ARBA"/>
</dbReference>
<keyword evidence="4" id="KW-0597">Phosphoprotein</keyword>
<name>A0A927RGT9_9BACL</name>
<comment type="caution">
    <text evidence="6">The sequence shown here is derived from an EMBL/GenBank/DDBJ whole genome shotgun (WGS) entry which is preliminary data.</text>
</comment>
<proteinExistence type="inferred from homology"/>
<dbReference type="EMBL" id="JADBEL010000037">
    <property type="protein sequence ID" value="MBE1556817.1"/>
    <property type="molecule type" value="Genomic_DNA"/>
</dbReference>
<dbReference type="InterPro" id="IPR009081">
    <property type="entry name" value="PP-bd_ACP"/>
</dbReference>